<dbReference type="Pfam" id="PF01973">
    <property type="entry name" value="MptE-like"/>
    <property type="match status" value="1"/>
</dbReference>
<comment type="pathway">
    <text evidence="1">Cofactor biosynthesis; tetrahydrofolate biosynthesis; 2-amino-4-hydroxy-6-hydroxymethyl-7,8-dihydropteridine diphosphate from 7,8-dihydroneopterin triphosphate: step 4/4.</text>
</comment>
<organism evidence="3 4">
    <name type="scientific">Halorubrum saccharovorum DSM 1137</name>
    <dbReference type="NCBI Taxonomy" id="1227484"/>
    <lineage>
        <taxon>Archaea</taxon>
        <taxon>Methanobacteriati</taxon>
        <taxon>Methanobacteriota</taxon>
        <taxon>Stenosarchaea group</taxon>
        <taxon>Halobacteria</taxon>
        <taxon>Halobacteriales</taxon>
        <taxon>Haloferacaceae</taxon>
        <taxon>Halorubrum</taxon>
    </lineage>
</organism>
<evidence type="ECO:0000256" key="1">
    <source>
        <dbReference type="HAMAP-Rule" id="MF_02131"/>
    </source>
</evidence>
<dbReference type="RefSeq" id="WP_004045810.1">
    <property type="nucleotide sequence ID" value="NZ_AOJE01000005.1"/>
</dbReference>
<dbReference type="GO" id="GO:0016301">
    <property type="term" value="F:kinase activity"/>
    <property type="evidence" value="ECO:0007669"/>
    <property type="project" value="UniProtKB-KW"/>
</dbReference>
<dbReference type="Proteomes" id="UP000011514">
    <property type="component" value="Unassembled WGS sequence"/>
</dbReference>
<dbReference type="GO" id="GO:0046654">
    <property type="term" value="P:tetrahydrofolate biosynthetic process"/>
    <property type="evidence" value="ECO:0007669"/>
    <property type="project" value="UniProtKB-UniRule"/>
</dbReference>
<proteinExistence type="inferred from homology"/>
<keyword evidence="4" id="KW-1185">Reference proteome</keyword>
<gene>
    <name evidence="1" type="primary">mptE</name>
    <name evidence="3" type="ORF">C471_00595</name>
</gene>
<evidence type="ECO:0000259" key="2">
    <source>
        <dbReference type="Pfam" id="PF01973"/>
    </source>
</evidence>
<dbReference type="GO" id="GO:0000287">
    <property type="term" value="F:magnesium ion binding"/>
    <property type="evidence" value="ECO:0007669"/>
    <property type="project" value="UniProtKB-UniRule"/>
</dbReference>
<comment type="cofactor">
    <cofactor evidence="1">
        <name>Mg(2+)</name>
        <dbReference type="ChEBI" id="CHEBI:18420"/>
    </cofactor>
</comment>
<dbReference type="InterPro" id="IPR002826">
    <property type="entry name" value="MptE-like"/>
</dbReference>
<dbReference type="GO" id="GO:0005524">
    <property type="term" value="F:ATP binding"/>
    <property type="evidence" value="ECO:0007669"/>
    <property type="project" value="UniProtKB-UniRule"/>
</dbReference>
<dbReference type="eggNOG" id="arCOG04303">
    <property type="taxonomic scope" value="Archaea"/>
</dbReference>
<dbReference type="UniPathway" id="UPA00077">
    <property type="reaction ID" value="UER00155"/>
</dbReference>
<keyword evidence="1" id="KW-0289">Folate biosynthesis</keyword>
<dbReference type="PATRIC" id="fig|1227484.4.peg.119"/>
<dbReference type="EMBL" id="AOJE01000005">
    <property type="protein sequence ID" value="ELZ43569.1"/>
    <property type="molecule type" value="Genomic_DNA"/>
</dbReference>
<evidence type="ECO:0000313" key="3">
    <source>
        <dbReference type="EMBL" id="ELZ43569.1"/>
    </source>
</evidence>
<dbReference type="OrthoDB" id="34207at2157"/>
<keyword evidence="1" id="KW-0460">Magnesium</keyword>
<dbReference type="GO" id="GO:0003848">
    <property type="term" value="F:2-amino-4-hydroxy-6-hydroxymethyldihydropteridine diphosphokinase activity"/>
    <property type="evidence" value="ECO:0007669"/>
    <property type="project" value="UniProtKB-UniRule"/>
</dbReference>
<dbReference type="AlphaFoldDB" id="M0EAZ0"/>
<keyword evidence="1" id="KW-0067">ATP-binding</keyword>
<keyword evidence="1" id="KW-0418">Kinase</keyword>
<keyword evidence="1" id="KW-0808">Transferase</keyword>
<dbReference type="HAMAP" id="MF_02131">
    <property type="entry name" value="HMPDK_arch"/>
    <property type="match status" value="1"/>
</dbReference>
<feature type="domain" description="6-hydroxymethylpterin diphosphokinase MptE-like" evidence="2">
    <location>
        <begin position="46"/>
        <end position="183"/>
    </location>
</feature>
<sequence>MNFETFEPVYEAILADFGFDRAADERARDVAADIATPFPLGRLDDWRGRTVAIAGAAPRLADEVDVARDADVVVAASTAADALRDRGVTVDCMVTDLDKNPETAAELTREGVPVAAHAHGDNIPAVREWLPRFADDATLATTQAAPVGPVRNLGGFTDGDRAAFLADHVGAGRLVFPGWDFDDPDVDAMKARKLDWAARLLRWLERRRGERFAVLDGRREEADAALDPVLRGRDGVDDV</sequence>
<comment type="catalytic activity">
    <reaction evidence="1">
        <text>6-hydroxymethyl-7,8-dihydropterin + ATP = (7,8-dihydropterin-6-yl)methyl diphosphate + AMP + H(+)</text>
        <dbReference type="Rhea" id="RHEA:11412"/>
        <dbReference type="ChEBI" id="CHEBI:15378"/>
        <dbReference type="ChEBI" id="CHEBI:30616"/>
        <dbReference type="ChEBI" id="CHEBI:44841"/>
        <dbReference type="ChEBI" id="CHEBI:72950"/>
        <dbReference type="ChEBI" id="CHEBI:456215"/>
        <dbReference type="EC" id="2.7.6.3"/>
    </reaction>
</comment>
<dbReference type="EC" id="2.7.6.3" evidence="1"/>
<comment type="similarity">
    <text evidence="1">Belongs to the archaeal 6-HMPDK family.</text>
</comment>
<dbReference type="GO" id="GO:0046656">
    <property type="term" value="P:folic acid biosynthetic process"/>
    <property type="evidence" value="ECO:0007669"/>
    <property type="project" value="UniProtKB-KW"/>
</dbReference>
<protein>
    <recommendedName>
        <fullName evidence="1">6-hydroxymethyl-7,8-dihydropterin pyrophosphokinase</fullName>
        <shortName evidence="1">HPPK</shortName>
        <ecNumber evidence="1">2.7.6.3</ecNumber>
    </recommendedName>
    <alternativeName>
        <fullName evidence="1">2-amino-4-hydroxy-6-hydroxymethyldihydropteridine pyrophosphokinase</fullName>
    </alternativeName>
    <alternativeName>
        <fullName evidence="1">6-hydroxymethyl-7,8-dihydropterin diphosphokinase</fullName>
        <shortName evidence="1">6-HMPDK</shortName>
    </alternativeName>
    <alternativeName>
        <fullName evidence="1">7,8-dihydro-6-hydroxymethylpterin diphosphokinase</fullName>
    </alternativeName>
    <alternativeName>
        <fullName evidence="1">7,8-dihydro-6-hydroxymethylpterin pyrophosphokinase</fullName>
        <shortName evidence="1">PPPK</shortName>
    </alternativeName>
</protein>
<dbReference type="STRING" id="1227484.C471_00595"/>
<comment type="caution">
    <text evidence="3">The sequence shown here is derived from an EMBL/GenBank/DDBJ whole genome shotgun (WGS) entry which is preliminary data.</text>
</comment>
<name>M0EAZ0_9EURY</name>
<dbReference type="PANTHER" id="PTHR39648:SF1">
    <property type="entry name" value="6-HYDROXYMETHYL-7,8-DIHYDROPTERIN PYROPHOSPHOKINASE"/>
    <property type="match status" value="1"/>
</dbReference>
<accession>M0EAZ0</accession>
<reference evidence="3 4" key="1">
    <citation type="journal article" date="2014" name="PLoS Genet.">
        <title>Phylogenetically driven sequencing of extremely halophilic archaea reveals strategies for static and dynamic osmo-response.</title>
        <authorList>
            <person name="Becker E.A."/>
            <person name="Seitzer P.M."/>
            <person name="Tritt A."/>
            <person name="Larsen D."/>
            <person name="Krusor M."/>
            <person name="Yao A.I."/>
            <person name="Wu D."/>
            <person name="Madern D."/>
            <person name="Eisen J.A."/>
            <person name="Darling A.E."/>
            <person name="Facciotti M.T."/>
        </authorList>
    </citation>
    <scope>NUCLEOTIDE SEQUENCE [LARGE SCALE GENOMIC DNA]</scope>
    <source>
        <strain evidence="3 4">DSM 1137</strain>
    </source>
</reference>
<dbReference type="PANTHER" id="PTHR39648">
    <property type="entry name" value="6-HYDROXYMETHYL-7,8-DIHYDROPTERIN PYROPHOSPHOKINASE"/>
    <property type="match status" value="1"/>
</dbReference>
<keyword evidence="1" id="KW-0547">Nucleotide-binding</keyword>
<evidence type="ECO:0000313" key="4">
    <source>
        <dbReference type="Proteomes" id="UP000011514"/>
    </source>
</evidence>
<comment type="function">
    <text evidence="1">Catalyzes the transfer of diphosphate from ATP to 6-hydroxymethyl-7,8-dihydropterin (6-HMD), leading to 6-hydroxymethyl-7,8-dihydropterin diphosphate (6-HMDP).</text>
</comment>
<dbReference type="InterPro" id="IPR027510">
    <property type="entry name" value="HMPDK_MptE"/>
</dbReference>